<proteinExistence type="predicted"/>
<dbReference type="Proteomes" id="UP000235778">
    <property type="component" value="Unassembled WGS sequence"/>
</dbReference>
<organism evidence="1 2">
    <name type="scientific">Vibrio lentus</name>
    <dbReference type="NCBI Taxonomy" id="136468"/>
    <lineage>
        <taxon>Bacteria</taxon>
        <taxon>Pseudomonadati</taxon>
        <taxon>Pseudomonadota</taxon>
        <taxon>Gammaproteobacteria</taxon>
        <taxon>Vibrionales</taxon>
        <taxon>Vibrionaceae</taxon>
        <taxon>Vibrio</taxon>
    </lineage>
</organism>
<sequence>MSQILEVVNKELAEYETLSLKDYKAIDDKYYVRHYIVGKINDLNSLIFIQNLKVSVMNTISYRYKSDEKSRNLAVKSSIARTMIYIENLLERRDEGLLGEPLNSAIRSLKYSESSLYYRLESALIYTFYKAEKRRVLFALSNSGFKEESRIFEGTMRLSRTKGRY</sequence>
<protein>
    <submittedName>
        <fullName evidence="1">Uncharacterized protein</fullName>
    </submittedName>
</protein>
<dbReference type="AlphaFoldDB" id="A0A2N7C1D4"/>
<dbReference type="EMBL" id="MCSI01000086">
    <property type="protein sequence ID" value="PME67998.1"/>
    <property type="molecule type" value="Genomic_DNA"/>
</dbReference>
<evidence type="ECO:0000313" key="2">
    <source>
        <dbReference type="Proteomes" id="UP000235778"/>
    </source>
</evidence>
<name>A0A2N7C1D4_9VIBR</name>
<reference evidence="2" key="1">
    <citation type="submission" date="2016-07" db="EMBL/GenBank/DDBJ databases">
        <title>Nontailed viruses are major unrecognized killers of bacteria in the ocean.</title>
        <authorList>
            <person name="Kauffman K."/>
            <person name="Hussain F."/>
            <person name="Yang J."/>
            <person name="Arevalo P."/>
            <person name="Brown J."/>
            <person name="Cutler M."/>
            <person name="Kelly L."/>
            <person name="Polz M.F."/>
        </authorList>
    </citation>
    <scope>NUCLEOTIDE SEQUENCE [LARGE SCALE GENOMIC DNA]</scope>
    <source>
        <strain evidence="2">10N.286.55.C1</strain>
    </source>
</reference>
<gene>
    <name evidence="1" type="ORF">BCV30_22830</name>
</gene>
<accession>A0A2N7C1D4</accession>
<comment type="caution">
    <text evidence="1">The sequence shown here is derived from an EMBL/GenBank/DDBJ whole genome shotgun (WGS) entry which is preliminary data.</text>
</comment>
<dbReference type="RefSeq" id="WP_241903394.1">
    <property type="nucleotide sequence ID" value="NZ_MCSH01000076.1"/>
</dbReference>
<evidence type="ECO:0000313" key="1">
    <source>
        <dbReference type="EMBL" id="PME67998.1"/>
    </source>
</evidence>